<dbReference type="EMBL" id="ACKS01000033">
    <property type="protein sequence ID" value="EFA44817.1"/>
    <property type="molecule type" value="Genomic_DNA"/>
</dbReference>
<dbReference type="HOGENOM" id="CLU_3102152_0_0_10"/>
<protein>
    <submittedName>
        <fullName evidence="1">Uncharacterized protein</fullName>
    </submittedName>
</protein>
<reference evidence="1 2" key="1">
    <citation type="submission" date="2009-10" db="EMBL/GenBank/DDBJ databases">
        <authorList>
            <person name="Qin X."/>
            <person name="Bachman B."/>
            <person name="Battles P."/>
            <person name="Bell A."/>
            <person name="Bess C."/>
            <person name="Bickham C."/>
            <person name="Chaboub L."/>
            <person name="Chen D."/>
            <person name="Coyle M."/>
            <person name="Deiros D.R."/>
            <person name="Dinh H."/>
            <person name="Forbes L."/>
            <person name="Fowler G."/>
            <person name="Francisco L."/>
            <person name="Fu Q."/>
            <person name="Gubbala S."/>
            <person name="Hale W."/>
            <person name="Han Y."/>
            <person name="Hemphill L."/>
            <person name="Highlander S.K."/>
            <person name="Hirani K."/>
            <person name="Hogues M."/>
            <person name="Jackson L."/>
            <person name="Jakkamsetti A."/>
            <person name="Javaid M."/>
            <person name="Jiang H."/>
            <person name="Korchina V."/>
            <person name="Kovar C."/>
            <person name="Lara F."/>
            <person name="Lee S."/>
            <person name="Mata R."/>
            <person name="Mathew T."/>
            <person name="Moen C."/>
            <person name="Morales K."/>
            <person name="Munidasa M."/>
            <person name="Nazareth L."/>
            <person name="Ngo R."/>
            <person name="Nguyen L."/>
            <person name="Okwuonu G."/>
            <person name="Ongeri F."/>
            <person name="Patil S."/>
            <person name="Petrosino J."/>
            <person name="Pham C."/>
            <person name="Pham P."/>
            <person name="Pu L.-L."/>
            <person name="Puazo M."/>
            <person name="Raj R."/>
            <person name="Reid J."/>
            <person name="Rouhana J."/>
            <person name="Saada N."/>
            <person name="Shang Y."/>
            <person name="Simmons D."/>
            <person name="Thornton R."/>
            <person name="Warren J."/>
            <person name="Weissenberger G."/>
            <person name="Zhang J."/>
            <person name="Zhang L."/>
            <person name="Zhou C."/>
            <person name="Zhu D."/>
            <person name="Muzny D."/>
            <person name="Worley K."/>
            <person name="Gibbs R."/>
        </authorList>
    </citation>
    <scope>NUCLEOTIDE SEQUENCE [LARGE SCALE GENOMIC DNA]</scope>
    <source>
        <strain evidence="1 2">DSM 17361</strain>
    </source>
</reference>
<sequence length="51" mass="5793">MSVEQESRIIGQQRNTNRKEQIDYMIIAYETDAGHQETDALVCPVGAQIIE</sequence>
<name>D1PUV7_9BACT</name>
<comment type="caution">
    <text evidence="1">The sequence shown here is derived from an EMBL/GenBank/DDBJ whole genome shotgun (WGS) entry which is preliminary data.</text>
</comment>
<proteinExistence type="predicted"/>
<dbReference type="Proteomes" id="UP000003160">
    <property type="component" value="Unassembled WGS sequence"/>
</dbReference>
<gene>
    <name evidence="1" type="ORF">HMPREF0645_0742</name>
</gene>
<organism evidence="1 2">
    <name type="scientific">Hallella bergensis DSM 17361</name>
    <dbReference type="NCBI Taxonomy" id="585502"/>
    <lineage>
        <taxon>Bacteria</taxon>
        <taxon>Pseudomonadati</taxon>
        <taxon>Bacteroidota</taxon>
        <taxon>Bacteroidia</taxon>
        <taxon>Bacteroidales</taxon>
        <taxon>Prevotellaceae</taxon>
        <taxon>Hallella</taxon>
    </lineage>
</organism>
<evidence type="ECO:0000313" key="2">
    <source>
        <dbReference type="Proteomes" id="UP000003160"/>
    </source>
</evidence>
<keyword evidence="2" id="KW-1185">Reference proteome</keyword>
<accession>D1PUV7</accession>
<dbReference type="AlphaFoldDB" id="D1PUV7"/>
<evidence type="ECO:0000313" key="1">
    <source>
        <dbReference type="EMBL" id="EFA44817.1"/>
    </source>
</evidence>